<feature type="compositionally biased region" description="Low complexity" evidence="2">
    <location>
        <begin position="14"/>
        <end position="23"/>
    </location>
</feature>
<dbReference type="Pfam" id="PF23195">
    <property type="entry name" value="UBQLN1"/>
    <property type="match status" value="1"/>
</dbReference>
<dbReference type="EMBL" id="OZ020100">
    <property type="protein sequence ID" value="CAK9274017.1"/>
    <property type="molecule type" value="Genomic_DNA"/>
</dbReference>
<dbReference type="InterPro" id="IPR015496">
    <property type="entry name" value="Ubiquilin"/>
</dbReference>
<organism evidence="4 5">
    <name type="scientific">Sphagnum jensenii</name>
    <dbReference type="NCBI Taxonomy" id="128206"/>
    <lineage>
        <taxon>Eukaryota</taxon>
        <taxon>Viridiplantae</taxon>
        <taxon>Streptophyta</taxon>
        <taxon>Embryophyta</taxon>
        <taxon>Bryophyta</taxon>
        <taxon>Sphagnophytina</taxon>
        <taxon>Sphagnopsida</taxon>
        <taxon>Sphagnales</taxon>
        <taxon>Sphagnaceae</taxon>
        <taxon>Sphagnum</taxon>
    </lineage>
</organism>
<name>A0ABP0X8V7_9BRYO</name>
<evidence type="ECO:0000256" key="2">
    <source>
        <dbReference type="SAM" id="MobiDB-lite"/>
    </source>
</evidence>
<protein>
    <recommendedName>
        <fullName evidence="3">STI1 domain-containing protein</fullName>
    </recommendedName>
</protein>
<evidence type="ECO:0000256" key="1">
    <source>
        <dbReference type="SAM" id="Coils"/>
    </source>
</evidence>
<dbReference type="PANTHER" id="PTHR10677">
    <property type="entry name" value="UBIQUILIN"/>
    <property type="match status" value="1"/>
</dbReference>
<reference evidence="4" key="1">
    <citation type="submission" date="2024-02" db="EMBL/GenBank/DDBJ databases">
        <authorList>
            <consortium name="ELIXIR-Norway"/>
            <consortium name="Elixir Norway"/>
        </authorList>
    </citation>
    <scope>NUCLEOTIDE SEQUENCE</scope>
</reference>
<proteinExistence type="predicted"/>
<evidence type="ECO:0000313" key="5">
    <source>
        <dbReference type="Proteomes" id="UP001497444"/>
    </source>
</evidence>
<feature type="coiled-coil region" evidence="1">
    <location>
        <begin position="36"/>
        <end position="76"/>
    </location>
</feature>
<dbReference type="Proteomes" id="UP001497444">
    <property type="component" value="Chromosome 5"/>
</dbReference>
<keyword evidence="5" id="KW-1185">Reference proteome</keyword>
<gene>
    <name evidence="4" type="ORF">CSSPJE1EN1_LOCUS19495</name>
</gene>
<evidence type="ECO:0000313" key="4">
    <source>
        <dbReference type="EMBL" id="CAK9274017.1"/>
    </source>
</evidence>
<keyword evidence="1" id="KW-0175">Coiled coil</keyword>
<dbReference type="Gene3D" id="1.10.260.100">
    <property type="match status" value="1"/>
</dbReference>
<accession>A0ABP0X8V7</accession>
<feature type="domain" description="STI1" evidence="3">
    <location>
        <begin position="152"/>
        <end position="191"/>
    </location>
</feature>
<evidence type="ECO:0000259" key="3">
    <source>
        <dbReference type="SMART" id="SM00727"/>
    </source>
</evidence>
<dbReference type="SMART" id="SM00727">
    <property type="entry name" value="STI1"/>
    <property type="match status" value="2"/>
</dbReference>
<feature type="domain" description="STI1" evidence="3">
    <location>
        <begin position="103"/>
        <end position="139"/>
    </location>
</feature>
<sequence>MDWIQEEGEGGTGTTTTEQQRGGCTQLVEISKENVVDGAKQKIENLEQSLKAAIEIHKLELEVLRVESLAEAAEKETHQWDSFTGPRSRGLGLPNLGGIGGRGGTGAGFLEFQQVQEQLMKNPNLMRVMVNMPALHNVMNNSDLMCTLIMSNLQMWDIIDRNPDLAHILNDPGTLQQTLDAARNPELMREMMRNTDCAMSNIEASPEGFNMLRRMYETVQEPLLNAATMGREGGNDLVSSPLLFFWALKELHKDTAKLQLQLTLLEQD</sequence>
<dbReference type="InterPro" id="IPR006636">
    <property type="entry name" value="STI1_HS-bd"/>
</dbReference>
<feature type="region of interest" description="Disordered" evidence="2">
    <location>
        <begin position="1"/>
        <end position="23"/>
    </location>
</feature>
<dbReference type="PANTHER" id="PTHR10677:SF3">
    <property type="entry name" value="FI07626P-RELATED"/>
    <property type="match status" value="1"/>
</dbReference>